<name>A0AAD6HHM6_9EURO</name>
<dbReference type="InterPro" id="IPR007219">
    <property type="entry name" value="XnlR_reg_dom"/>
</dbReference>
<dbReference type="GO" id="GO:0003677">
    <property type="term" value="F:DNA binding"/>
    <property type="evidence" value="ECO:0007669"/>
    <property type="project" value="UniProtKB-KW"/>
</dbReference>
<dbReference type="InterPro" id="IPR001138">
    <property type="entry name" value="Zn2Cys6_DnaBD"/>
</dbReference>
<dbReference type="GO" id="GO:0008270">
    <property type="term" value="F:zinc ion binding"/>
    <property type="evidence" value="ECO:0007669"/>
    <property type="project" value="InterPro"/>
</dbReference>
<feature type="compositionally biased region" description="Basic and acidic residues" evidence="6">
    <location>
        <begin position="563"/>
        <end position="574"/>
    </location>
</feature>
<evidence type="ECO:0000256" key="2">
    <source>
        <dbReference type="ARBA" id="ARBA00023015"/>
    </source>
</evidence>
<evidence type="ECO:0000256" key="5">
    <source>
        <dbReference type="ARBA" id="ARBA00023242"/>
    </source>
</evidence>
<dbReference type="InterPro" id="IPR036864">
    <property type="entry name" value="Zn2-C6_fun-type_DNA-bd_sf"/>
</dbReference>
<dbReference type="AlphaFoldDB" id="A0AAD6HHM6"/>
<evidence type="ECO:0000256" key="3">
    <source>
        <dbReference type="ARBA" id="ARBA00023125"/>
    </source>
</evidence>
<evidence type="ECO:0000256" key="6">
    <source>
        <dbReference type="SAM" id="MobiDB-lite"/>
    </source>
</evidence>
<dbReference type="EMBL" id="JAQJAN010000011">
    <property type="protein sequence ID" value="KAJ5718949.1"/>
    <property type="molecule type" value="Genomic_DNA"/>
</dbReference>
<gene>
    <name evidence="8" type="ORF">N7493_007404</name>
</gene>
<comment type="caution">
    <text evidence="8">The sequence shown here is derived from an EMBL/GenBank/DDBJ whole genome shotgun (WGS) entry which is preliminary data.</text>
</comment>
<dbReference type="SUPFAM" id="SSF57701">
    <property type="entry name" value="Zn2/Cys6 DNA-binding domain"/>
    <property type="match status" value="1"/>
</dbReference>
<dbReference type="GO" id="GO:0006351">
    <property type="term" value="P:DNA-templated transcription"/>
    <property type="evidence" value="ECO:0007669"/>
    <property type="project" value="InterPro"/>
</dbReference>
<feature type="region of interest" description="Disordered" evidence="6">
    <location>
        <begin position="563"/>
        <end position="586"/>
    </location>
</feature>
<dbReference type="GO" id="GO:0000981">
    <property type="term" value="F:DNA-binding transcription factor activity, RNA polymerase II-specific"/>
    <property type="evidence" value="ECO:0007669"/>
    <property type="project" value="InterPro"/>
</dbReference>
<keyword evidence="5" id="KW-0539">Nucleus</keyword>
<reference evidence="8" key="2">
    <citation type="submission" date="2023-01" db="EMBL/GenBank/DDBJ databases">
        <authorList>
            <person name="Petersen C."/>
        </authorList>
    </citation>
    <scope>NUCLEOTIDE SEQUENCE</scope>
    <source>
        <strain evidence="8">IBT 17514</strain>
    </source>
</reference>
<evidence type="ECO:0000313" key="9">
    <source>
        <dbReference type="Proteomes" id="UP001215712"/>
    </source>
</evidence>
<dbReference type="PANTHER" id="PTHR47425">
    <property type="entry name" value="FARB-RELATED"/>
    <property type="match status" value="1"/>
</dbReference>
<keyword evidence="3" id="KW-0238">DNA-binding</keyword>
<proteinExistence type="predicted"/>
<evidence type="ECO:0000259" key="7">
    <source>
        <dbReference type="PROSITE" id="PS50048"/>
    </source>
</evidence>
<dbReference type="SMART" id="SM00066">
    <property type="entry name" value="GAL4"/>
    <property type="match status" value="1"/>
</dbReference>
<dbReference type="PROSITE" id="PS00463">
    <property type="entry name" value="ZN2_CY6_FUNGAL_1"/>
    <property type="match status" value="1"/>
</dbReference>
<keyword evidence="1" id="KW-0479">Metal-binding</keyword>
<dbReference type="PANTHER" id="PTHR47425:SF2">
    <property type="entry name" value="FARB-RELATED"/>
    <property type="match status" value="1"/>
</dbReference>
<feature type="domain" description="Zn(2)-C6 fungal-type" evidence="7">
    <location>
        <begin position="11"/>
        <end position="44"/>
    </location>
</feature>
<dbReference type="Proteomes" id="UP001215712">
    <property type="component" value="Unassembled WGS sequence"/>
</dbReference>
<protein>
    <recommendedName>
        <fullName evidence="7">Zn(2)-C6 fungal-type domain-containing protein</fullName>
    </recommendedName>
</protein>
<evidence type="ECO:0000313" key="8">
    <source>
        <dbReference type="EMBL" id="KAJ5718949.1"/>
    </source>
</evidence>
<dbReference type="Pfam" id="PF00172">
    <property type="entry name" value="Zn_clus"/>
    <property type="match status" value="1"/>
</dbReference>
<dbReference type="InterPro" id="IPR052761">
    <property type="entry name" value="Fungal_Detox/Toxin_TFs"/>
</dbReference>
<reference evidence="8" key="1">
    <citation type="journal article" date="2023" name="IMA Fungus">
        <title>Comparative genomic study of the Penicillium genus elucidates a diverse pangenome and 15 lateral gene transfer events.</title>
        <authorList>
            <person name="Petersen C."/>
            <person name="Sorensen T."/>
            <person name="Nielsen M.R."/>
            <person name="Sondergaard T.E."/>
            <person name="Sorensen J.L."/>
            <person name="Fitzpatrick D.A."/>
            <person name="Frisvad J.C."/>
            <person name="Nielsen K.L."/>
        </authorList>
    </citation>
    <scope>NUCLEOTIDE SEQUENCE</scope>
    <source>
        <strain evidence="8">IBT 17514</strain>
    </source>
</reference>
<dbReference type="Pfam" id="PF04082">
    <property type="entry name" value="Fungal_trans"/>
    <property type="match status" value="1"/>
</dbReference>
<keyword evidence="4" id="KW-0804">Transcription</keyword>
<keyword evidence="9" id="KW-1185">Reference proteome</keyword>
<organism evidence="8 9">
    <name type="scientific">Penicillium malachiteum</name>
    <dbReference type="NCBI Taxonomy" id="1324776"/>
    <lineage>
        <taxon>Eukaryota</taxon>
        <taxon>Fungi</taxon>
        <taxon>Dikarya</taxon>
        <taxon>Ascomycota</taxon>
        <taxon>Pezizomycotina</taxon>
        <taxon>Eurotiomycetes</taxon>
        <taxon>Eurotiomycetidae</taxon>
        <taxon>Eurotiales</taxon>
        <taxon>Aspergillaceae</taxon>
        <taxon>Penicillium</taxon>
    </lineage>
</organism>
<dbReference type="CDD" id="cd12148">
    <property type="entry name" value="fungal_TF_MHR"/>
    <property type="match status" value="1"/>
</dbReference>
<keyword evidence="2" id="KW-0805">Transcription regulation</keyword>
<evidence type="ECO:0000256" key="1">
    <source>
        <dbReference type="ARBA" id="ARBA00022723"/>
    </source>
</evidence>
<dbReference type="PROSITE" id="PS50048">
    <property type="entry name" value="ZN2_CY6_FUNGAL_2"/>
    <property type="match status" value="1"/>
</dbReference>
<sequence length="726" mass="82042">MLRRTRRAPTACLWCHHRKVRCDASIQGCPCTRCRQDGRDDCVLRRKFSKQNRTVTPRESSPTGKEAQVPLIHPLKIPEDQIPQATETGISQYDFADPVSMDENRFLSFDYLRCLPPENITFLFSQGALEIPSRNLTHEFVVSYFKEIHPMVPALDEAQFWKAFLGHADHTISIFVFQALLFVSCSFVGLDTLRKCGFIDKRDARTKLYSRAKLLFDLNVESKPFAKAQGAILLTHHTSAESPLAGSMWLTCAIENAMMIDAQPSTFVEDISDAMRKRVWWTILLRDRSLCIGLRRRPQVTSINIYGCRDMLEEADFADEMRTSEVHSYQSKKALLSALQEQCQLALLLTDLTSLIFAPRVRYAEPYNHDECRALMQTLANIKNPLVQWWTHIQSRQSSANSRSRNVSSTLRNLTSMYYHAAQVDLAQYLALLIEETPHIPPDIYKKTMLEIGSDLKAGIDGLNNIMEFFSTNDINGLPLSVLGYVGMPLVLAAIDLKLSNTRSETTSRQKVVDFLTKIVQHAESLYDVTDFVAAGTNQILQLAYVTTQDFFLSANCTIRDMSPKPSDESDAGRHPVAQRARKGRARAVESSRATNWLEAYMRCPRAYLLISTCVDYSLSVGRLPGGNTLPSLVREIASMCSMAQLPWTAQSKPLNNTHITRLMLEHQPNPVRQRSVQRANTKRIIAMIEPAGKGIIRMMQHKASLILIFSNLMQMPGGLRSKSQS</sequence>
<dbReference type="CDD" id="cd00067">
    <property type="entry name" value="GAL4"/>
    <property type="match status" value="1"/>
</dbReference>
<evidence type="ECO:0000256" key="4">
    <source>
        <dbReference type="ARBA" id="ARBA00023163"/>
    </source>
</evidence>
<accession>A0AAD6HHM6</accession>